<dbReference type="GO" id="GO:0016740">
    <property type="term" value="F:transferase activity"/>
    <property type="evidence" value="ECO:0007669"/>
    <property type="project" value="UniProtKB-KW"/>
</dbReference>
<dbReference type="RefSeq" id="WP_139579503.1">
    <property type="nucleotide sequence ID" value="NZ_VDMA02000025.1"/>
</dbReference>
<sequence length="284" mass="31431">MTLAPATETTDSGRTGTARHFLMCRPEFFTVSYSINPWMHPEKGADTARALRQWDSLRQAYEGLGHRVSLIDPIEGLPDMVFAANGALVVDGRVYGARFAHPERAAEGPAYLRWFLERGYETLEASFTNEGEGDYLTLDEMILAGTGFRTDVAAHMEAQEFLGRPVVTLRLVDPRYYHLDTALFPLDGHNVAYYPEAFSEGSRKVLRRLFPDAVIATSADAEVLGLNAVSDGRNVVVNAEATGLILELKRRGFEVVPVDLGELRKAGGGPKCCTLEIRPNREIR</sequence>
<reference evidence="1 2" key="1">
    <citation type="submission" date="2019-10" db="EMBL/GenBank/DDBJ databases">
        <title>Nonomuraea sp. nov., isolated from Phyllanthus amarus.</title>
        <authorList>
            <person name="Klykleung N."/>
            <person name="Tanasupawat S."/>
        </authorList>
    </citation>
    <scope>NUCLEOTIDE SEQUENCE [LARGE SCALE GENOMIC DNA]</scope>
    <source>
        <strain evidence="1 2">CR1-09</strain>
    </source>
</reference>
<dbReference type="Gene3D" id="3.75.10.10">
    <property type="entry name" value="L-arginine/glycine Amidinotransferase, Chain A"/>
    <property type="match status" value="1"/>
</dbReference>
<name>A0A5N6BIW7_9ACTN</name>
<dbReference type="Proteomes" id="UP000313066">
    <property type="component" value="Unassembled WGS sequence"/>
</dbReference>
<keyword evidence="1" id="KW-0808">Transferase</keyword>
<evidence type="ECO:0000313" key="2">
    <source>
        <dbReference type="Proteomes" id="UP000313066"/>
    </source>
</evidence>
<dbReference type="EMBL" id="VDMA02000025">
    <property type="protein sequence ID" value="KAB8179963.1"/>
    <property type="molecule type" value="Genomic_DNA"/>
</dbReference>
<dbReference type="SUPFAM" id="SSF55909">
    <property type="entry name" value="Pentein"/>
    <property type="match status" value="1"/>
</dbReference>
<keyword evidence="2" id="KW-1185">Reference proteome</keyword>
<proteinExistence type="predicted"/>
<protein>
    <submittedName>
        <fullName evidence="1">Amidinotransferase</fullName>
    </submittedName>
</protein>
<organism evidence="1 2">
    <name type="scientific">Microbispora catharanthi</name>
    <dbReference type="NCBI Taxonomy" id="1712871"/>
    <lineage>
        <taxon>Bacteria</taxon>
        <taxon>Bacillati</taxon>
        <taxon>Actinomycetota</taxon>
        <taxon>Actinomycetes</taxon>
        <taxon>Streptosporangiales</taxon>
        <taxon>Streptosporangiaceae</taxon>
        <taxon>Microbispora</taxon>
    </lineage>
</organism>
<gene>
    <name evidence="1" type="ORF">FH610_034845</name>
</gene>
<evidence type="ECO:0000313" key="1">
    <source>
        <dbReference type="EMBL" id="KAB8179963.1"/>
    </source>
</evidence>
<accession>A0A5N6BIW7</accession>
<dbReference type="AlphaFoldDB" id="A0A5N6BIW7"/>
<comment type="caution">
    <text evidence="1">The sequence shown here is derived from an EMBL/GenBank/DDBJ whole genome shotgun (WGS) entry which is preliminary data.</text>
</comment>
<dbReference type="NCBIfam" id="NF045659">
    <property type="entry name" value="DiMArgaseDdahMtb"/>
    <property type="match status" value="1"/>
</dbReference>